<keyword evidence="3" id="KW-1185">Reference proteome</keyword>
<proteinExistence type="predicted"/>
<dbReference type="AlphaFoldDB" id="A0A1R4KFP4"/>
<gene>
    <name evidence="2" type="ORF">FM104_12375</name>
</gene>
<feature type="transmembrane region" description="Helical" evidence="1">
    <location>
        <begin position="65"/>
        <end position="91"/>
    </location>
</feature>
<keyword evidence="1" id="KW-1133">Transmembrane helix</keyword>
<keyword evidence="1" id="KW-0472">Membrane</keyword>
<feature type="transmembrane region" description="Helical" evidence="1">
    <location>
        <begin position="20"/>
        <end position="53"/>
    </location>
</feature>
<dbReference type="RefSeq" id="WP_087132545.1">
    <property type="nucleotide sequence ID" value="NZ_FUKO01000033.1"/>
</dbReference>
<sequence length="296" mass="31438">MTMIESPEHPHSTAPKPTRGLAITALVLGICAFLSGLVPVLGAVLGIAAIIFGIIALKRRQPKGLGLTGLILGALGAIASVSAAILLMGFWNNLVGELESTEFSESTEVVEFGEVGEIDEVQAGDQDGWVVEEVEPPADGGVIPWHALATGDSPISDRAGTAEDPHQLGTRAVSAEWEIVVNSINPDAEDELLAIAPENPPAPDGYRYVLVHVTVNNISGESASPAKLRFYYDLPKQMVKAGLPPLVVPEPSLMDPNRGVTGDFSGYIALRTKDVDGLAFVVQHRSFPERQYFAQD</sequence>
<dbReference type="EMBL" id="FUKO01000033">
    <property type="protein sequence ID" value="SJN43098.1"/>
    <property type="molecule type" value="Genomic_DNA"/>
</dbReference>
<reference evidence="2 3" key="1">
    <citation type="submission" date="2017-02" db="EMBL/GenBank/DDBJ databases">
        <authorList>
            <person name="Peterson S.W."/>
        </authorList>
    </citation>
    <scope>NUCLEOTIDE SEQUENCE [LARGE SCALE GENOMIC DNA]</scope>
    <source>
        <strain evidence="2 3">B Mb 05.01</strain>
    </source>
</reference>
<dbReference type="Proteomes" id="UP000196320">
    <property type="component" value="Unassembled WGS sequence"/>
</dbReference>
<evidence type="ECO:0000256" key="1">
    <source>
        <dbReference type="SAM" id="Phobius"/>
    </source>
</evidence>
<name>A0A1R4KFP4_9MICO</name>
<evidence type="ECO:0000313" key="2">
    <source>
        <dbReference type="EMBL" id="SJN43098.1"/>
    </source>
</evidence>
<organism evidence="2 3">
    <name type="scientific">Microbacterium esteraromaticum</name>
    <dbReference type="NCBI Taxonomy" id="57043"/>
    <lineage>
        <taxon>Bacteria</taxon>
        <taxon>Bacillati</taxon>
        <taxon>Actinomycetota</taxon>
        <taxon>Actinomycetes</taxon>
        <taxon>Micrococcales</taxon>
        <taxon>Microbacteriaceae</taxon>
        <taxon>Microbacterium</taxon>
    </lineage>
</organism>
<keyword evidence="1" id="KW-0812">Transmembrane</keyword>
<evidence type="ECO:0000313" key="3">
    <source>
        <dbReference type="Proteomes" id="UP000196320"/>
    </source>
</evidence>
<accession>A0A1R4KFP4</accession>
<protein>
    <submittedName>
        <fullName evidence="2">Integral membrane protein</fullName>
    </submittedName>
</protein>
<dbReference type="OrthoDB" id="4424518at2"/>